<dbReference type="EMBL" id="FPCJ01000001">
    <property type="protein sequence ID" value="SFV30615.1"/>
    <property type="molecule type" value="Genomic_DNA"/>
</dbReference>
<feature type="domain" description="Peptidase S54 rhomboid" evidence="8">
    <location>
        <begin position="56"/>
        <end position="235"/>
    </location>
</feature>
<proteinExistence type="inferred from homology"/>
<reference evidence="10" key="1">
    <citation type="submission" date="2016-10" db="EMBL/GenBank/DDBJ databases">
        <authorList>
            <person name="Varghese N."/>
            <person name="Submissions S."/>
        </authorList>
    </citation>
    <scope>NUCLEOTIDE SEQUENCE [LARGE SCALE GENOMIC DNA]</scope>
    <source>
        <strain evidence="10">DSM 14807</strain>
    </source>
</reference>
<comment type="subcellular location">
    <subcellularLocation>
        <location evidence="1">Membrane</location>
        <topology evidence="1">Multi-pass membrane protein</topology>
    </subcellularLocation>
</comment>
<dbReference type="Gene3D" id="1.20.1540.10">
    <property type="entry name" value="Rhomboid-like"/>
    <property type="match status" value="1"/>
</dbReference>
<feature type="transmembrane region" description="Helical" evidence="7">
    <location>
        <begin position="186"/>
        <end position="210"/>
    </location>
</feature>
<dbReference type="RefSeq" id="WP_092458151.1">
    <property type="nucleotide sequence ID" value="NZ_FPCJ01000001.1"/>
</dbReference>
<keyword evidence="5 7" id="KW-1133">Transmembrane helix</keyword>
<comment type="similarity">
    <text evidence="2">Belongs to the peptidase S54 family.</text>
</comment>
<evidence type="ECO:0000256" key="1">
    <source>
        <dbReference type="ARBA" id="ARBA00004141"/>
    </source>
</evidence>
<gene>
    <name evidence="9" type="ORF">SAMN05660895_0841</name>
</gene>
<keyword evidence="9" id="KW-0645">Protease</keyword>
<feature type="transmembrane region" description="Helical" evidence="7">
    <location>
        <begin position="222"/>
        <end position="239"/>
    </location>
</feature>
<dbReference type="InterPro" id="IPR022764">
    <property type="entry name" value="Peptidase_S54_rhomboid_dom"/>
</dbReference>
<feature type="transmembrane region" description="Helical" evidence="7">
    <location>
        <begin position="12"/>
        <end position="33"/>
    </location>
</feature>
<dbReference type="AlphaFoldDB" id="A0A1I7N7H5"/>
<evidence type="ECO:0000256" key="6">
    <source>
        <dbReference type="ARBA" id="ARBA00023136"/>
    </source>
</evidence>
<protein>
    <submittedName>
        <fullName evidence="9">Membrane associated serine protease, rhomboid family</fullName>
    </submittedName>
</protein>
<dbReference type="GO" id="GO:0004252">
    <property type="term" value="F:serine-type endopeptidase activity"/>
    <property type="evidence" value="ECO:0007669"/>
    <property type="project" value="InterPro"/>
</dbReference>
<keyword evidence="4" id="KW-0378">Hydrolase</keyword>
<dbReference type="STRING" id="1393122.SAMN05660895_0841"/>
<evidence type="ECO:0000256" key="7">
    <source>
        <dbReference type="SAM" id="Phobius"/>
    </source>
</evidence>
<feature type="transmembrane region" description="Helical" evidence="7">
    <location>
        <begin position="97"/>
        <end position="117"/>
    </location>
</feature>
<dbReference type="PANTHER" id="PTHR43731">
    <property type="entry name" value="RHOMBOID PROTEASE"/>
    <property type="match status" value="1"/>
</dbReference>
<dbReference type="OrthoDB" id="9807874at2"/>
<dbReference type="InterPro" id="IPR050925">
    <property type="entry name" value="Rhomboid_protease_S54"/>
</dbReference>
<dbReference type="GO" id="GO:0006508">
    <property type="term" value="P:proteolysis"/>
    <property type="evidence" value="ECO:0007669"/>
    <property type="project" value="UniProtKB-KW"/>
</dbReference>
<accession>A0A1I7N7H5</accession>
<dbReference type="GO" id="GO:0016020">
    <property type="term" value="C:membrane"/>
    <property type="evidence" value="ECO:0007669"/>
    <property type="project" value="UniProtKB-SubCell"/>
</dbReference>
<keyword evidence="3 7" id="KW-0812">Transmembrane</keyword>
<name>A0A1I7N7H5_9BACT</name>
<keyword evidence="6 7" id="KW-0472">Membrane</keyword>
<feature type="transmembrane region" description="Helical" evidence="7">
    <location>
        <begin position="158"/>
        <end position="180"/>
    </location>
</feature>
<evidence type="ECO:0000256" key="2">
    <source>
        <dbReference type="ARBA" id="ARBA00009045"/>
    </source>
</evidence>
<keyword evidence="10" id="KW-1185">Reference proteome</keyword>
<evidence type="ECO:0000256" key="4">
    <source>
        <dbReference type="ARBA" id="ARBA00022801"/>
    </source>
</evidence>
<evidence type="ECO:0000256" key="5">
    <source>
        <dbReference type="ARBA" id="ARBA00022989"/>
    </source>
</evidence>
<sequence length="249" mass="29152">MNGFRPTGFRILPPVIKNLIIINALVFFAQLTLPRVIHVDIDEMFALHYWGSPLFHWYQFITHMFMHGSFEHIFFNMFALWMFGSILENIWGPRRFLSFYLICGVGAAFFYMLTLTWRFHQILQQTGITEEQVQNWWYLYTHHISGTFAMLPDKIQEIWIVPTLGASGAIFGVLVAFGYMFPNSMIYIYFFFPLKAKYFVTIYILIELFLGIQNSAGDNVAHFAHLGGALVGFILMKAWNQNHHSPYDY</sequence>
<dbReference type="Proteomes" id="UP000199537">
    <property type="component" value="Unassembled WGS sequence"/>
</dbReference>
<dbReference type="Pfam" id="PF01694">
    <property type="entry name" value="Rhomboid"/>
    <property type="match status" value="1"/>
</dbReference>
<dbReference type="PANTHER" id="PTHR43731:SF14">
    <property type="entry name" value="PRESENILIN-ASSOCIATED RHOMBOID-LIKE PROTEIN, MITOCHONDRIAL"/>
    <property type="match status" value="1"/>
</dbReference>
<evidence type="ECO:0000313" key="10">
    <source>
        <dbReference type="Proteomes" id="UP000199537"/>
    </source>
</evidence>
<organism evidence="9 10">
    <name type="scientific">Thermoflavifilum thermophilum</name>
    <dbReference type="NCBI Taxonomy" id="1393122"/>
    <lineage>
        <taxon>Bacteria</taxon>
        <taxon>Pseudomonadati</taxon>
        <taxon>Bacteroidota</taxon>
        <taxon>Chitinophagia</taxon>
        <taxon>Chitinophagales</taxon>
        <taxon>Chitinophagaceae</taxon>
        <taxon>Thermoflavifilum</taxon>
    </lineage>
</organism>
<evidence type="ECO:0000313" key="9">
    <source>
        <dbReference type="EMBL" id="SFV30615.1"/>
    </source>
</evidence>
<evidence type="ECO:0000259" key="8">
    <source>
        <dbReference type="Pfam" id="PF01694"/>
    </source>
</evidence>
<dbReference type="SUPFAM" id="SSF144091">
    <property type="entry name" value="Rhomboid-like"/>
    <property type="match status" value="1"/>
</dbReference>
<evidence type="ECO:0000256" key="3">
    <source>
        <dbReference type="ARBA" id="ARBA00022692"/>
    </source>
</evidence>
<dbReference type="InterPro" id="IPR035952">
    <property type="entry name" value="Rhomboid-like_sf"/>
</dbReference>